<evidence type="ECO:0000256" key="11">
    <source>
        <dbReference type="ARBA" id="ARBA00022989"/>
    </source>
</evidence>
<keyword evidence="12" id="KW-0560">Oxidoreductase</keyword>
<dbReference type="PANTHER" id="PTHR19353">
    <property type="entry name" value="FATTY ACID DESATURASE 2"/>
    <property type="match status" value="1"/>
</dbReference>
<dbReference type="PROSITE" id="PS50255">
    <property type="entry name" value="CYTOCHROME_B5_2"/>
    <property type="match status" value="1"/>
</dbReference>
<evidence type="ECO:0000256" key="15">
    <source>
        <dbReference type="ARBA" id="ARBA00023136"/>
    </source>
</evidence>
<evidence type="ECO:0000256" key="4">
    <source>
        <dbReference type="ARBA" id="ARBA00009295"/>
    </source>
</evidence>
<dbReference type="PROSITE" id="PS00191">
    <property type="entry name" value="CYTOCHROME_B5_1"/>
    <property type="match status" value="1"/>
</dbReference>
<reference evidence="19" key="1">
    <citation type="journal article" date="2023" name="PhytoFront">
        <title>Draft Genome Resources of Seven Strains of Tilletia horrida, Causal Agent of Kernel Smut of Rice.</title>
        <authorList>
            <person name="Khanal S."/>
            <person name="Antony Babu S."/>
            <person name="Zhou X.G."/>
        </authorList>
    </citation>
    <scope>NUCLEOTIDE SEQUENCE</scope>
    <source>
        <strain evidence="19">TX3</strain>
    </source>
</reference>
<comment type="subcellular location">
    <subcellularLocation>
        <location evidence="1">Membrane</location>
        <topology evidence="1">Multi-pass membrane protein</topology>
    </subcellularLocation>
</comment>
<name>A0AAN6JJU3_9BASI</name>
<evidence type="ECO:0000313" key="19">
    <source>
        <dbReference type="EMBL" id="KAK0530769.1"/>
    </source>
</evidence>
<dbReference type="GO" id="GO:0006665">
    <property type="term" value="P:sphingolipid metabolic process"/>
    <property type="evidence" value="ECO:0007669"/>
    <property type="project" value="UniProtKB-KW"/>
</dbReference>
<proteinExistence type="inferred from homology"/>
<evidence type="ECO:0000256" key="10">
    <source>
        <dbReference type="ARBA" id="ARBA00022919"/>
    </source>
</evidence>
<keyword evidence="15 17" id="KW-0472">Membrane</keyword>
<organism evidence="19 20">
    <name type="scientific">Tilletia horrida</name>
    <dbReference type="NCBI Taxonomy" id="155126"/>
    <lineage>
        <taxon>Eukaryota</taxon>
        <taxon>Fungi</taxon>
        <taxon>Dikarya</taxon>
        <taxon>Basidiomycota</taxon>
        <taxon>Ustilaginomycotina</taxon>
        <taxon>Exobasidiomycetes</taxon>
        <taxon>Tilletiales</taxon>
        <taxon>Tilletiaceae</taxon>
        <taxon>Tilletia</taxon>
    </lineage>
</organism>
<comment type="pathway">
    <text evidence="3">Sphingolipid metabolism.</text>
</comment>
<feature type="domain" description="Cytochrome b5 heme-binding" evidence="18">
    <location>
        <begin position="99"/>
        <end position="181"/>
    </location>
</feature>
<dbReference type="EMBL" id="JAPDMQ010000205">
    <property type="protein sequence ID" value="KAK0530769.1"/>
    <property type="molecule type" value="Genomic_DNA"/>
</dbReference>
<evidence type="ECO:0000256" key="7">
    <source>
        <dbReference type="ARBA" id="ARBA00022617"/>
    </source>
</evidence>
<evidence type="ECO:0000256" key="12">
    <source>
        <dbReference type="ARBA" id="ARBA00023002"/>
    </source>
</evidence>
<evidence type="ECO:0000256" key="2">
    <source>
        <dbReference type="ARBA" id="ARBA00004760"/>
    </source>
</evidence>
<comment type="pathway">
    <text evidence="2">Lipid metabolism; sphingolipid metabolism.</text>
</comment>
<dbReference type="InterPro" id="IPR012171">
    <property type="entry name" value="Fatty_acid_desaturase"/>
</dbReference>
<keyword evidence="9" id="KW-0479">Metal-binding</keyword>
<keyword evidence="13" id="KW-0408">Iron</keyword>
<evidence type="ECO:0000256" key="1">
    <source>
        <dbReference type="ARBA" id="ARBA00004141"/>
    </source>
</evidence>
<evidence type="ECO:0000259" key="18">
    <source>
        <dbReference type="PROSITE" id="PS50255"/>
    </source>
</evidence>
<comment type="similarity">
    <text evidence="4">Belongs to the fatty acid desaturase type 1 family.</text>
</comment>
<dbReference type="GO" id="GO:0046872">
    <property type="term" value="F:metal ion binding"/>
    <property type="evidence" value="ECO:0007669"/>
    <property type="project" value="UniProtKB-KW"/>
</dbReference>
<dbReference type="Proteomes" id="UP001176521">
    <property type="component" value="Unassembled WGS sequence"/>
</dbReference>
<dbReference type="EC" id="1.14.19.18" evidence="5"/>
<accession>A0AAN6JJU3</accession>
<keyword evidence="20" id="KW-1185">Reference proteome</keyword>
<evidence type="ECO:0000313" key="20">
    <source>
        <dbReference type="Proteomes" id="UP001176521"/>
    </source>
</evidence>
<keyword evidence="8 17" id="KW-0812">Transmembrane</keyword>
<feature type="compositionally biased region" description="Low complexity" evidence="16">
    <location>
        <begin position="754"/>
        <end position="768"/>
    </location>
</feature>
<evidence type="ECO:0000256" key="17">
    <source>
        <dbReference type="SAM" id="Phobius"/>
    </source>
</evidence>
<dbReference type="Pfam" id="PF00487">
    <property type="entry name" value="FA_desaturase"/>
    <property type="match status" value="2"/>
</dbReference>
<evidence type="ECO:0000256" key="8">
    <source>
        <dbReference type="ARBA" id="ARBA00022692"/>
    </source>
</evidence>
<keyword evidence="7" id="KW-0349">Heme</keyword>
<feature type="transmembrane region" description="Helical" evidence="17">
    <location>
        <begin position="572"/>
        <end position="594"/>
    </location>
</feature>
<evidence type="ECO:0000256" key="5">
    <source>
        <dbReference type="ARBA" id="ARBA00012019"/>
    </source>
</evidence>
<keyword evidence="14" id="KW-0443">Lipid metabolism</keyword>
<evidence type="ECO:0000256" key="16">
    <source>
        <dbReference type="SAM" id="MobiDB-lite"/>
    </source>
</evidence>
<dbReference type="GO" id="GO:0020037">
    <property type="term" value="F:heme binding"/>
    <property type="evidence" value="ECO:0007669"/>
    <property type="project" value="InterPro"/>
</dbReference>
<dbReference type="GO" id="GO:0016020">
    <property type="term" value="C:membrane"/>
    <property type="evidence" value="ECO:0007669"/>
    <property type="project" value="UniProtKB-SubCell"/>
</dbReference>
<comment type="caution">
    <text evidence="19">The sequence shown here is derived from an EMBL/GenBank/DDBJ whole genome shotgun (WGS) entry which is preliminary data.</text>
</comment>
<feature type="compositionally biased region" description="Low complexity" evidence="16">
    <location>
        <begin position="779"/>
        <end position="790"/>
    </location>
</feature>
<dbReference type="Gene3D" id="3.10.120.10">
    <property type="entry name" value="Cytochrome b5-like heme/steroid binding domain"/>
    <property type="match status" value="1"/>
</dbReference>
<evidence type="ECO:0000256" key="3">
    <source>
        <dbReference type="ARBA" id="ARBA00004991"/>
    </source>
</evidence>
<evidence type="ECO:0000256" key="14">
    <source>
        <dbReference type="ARBA" id="ARBA00023098"/>
    </source>
</evidence>
<keyword evidence="10" id="KW-0746">Sphingolipid metabolism</keyword>
<dbReference type="InterPro" id="IPR005804">
    <property type="entry name" value="FA_desaturase_dom"/>
</dbReference>
<dbReference type="SUPFAM" id="SSF55856">
    <property type="entry name" value="Cytochrome b5-like heme/steroid binding domain"/>
    <property type="match status" value="1"/>
</dbReference>
<feature type="region of interest" description="Disordered" evidence="16">
    <location>
        <begin position="742"/>
        <end position="790"/>
    </location>
</feature>
<dbReference type="InterPro" id="IPR001199">
    <property type="entry name" value="Cyt_B5-like_heme/steroid-bd"/>
</dbReference>
<dbReference type="Pfam" id="PF00173">
    <property type="entry name" value="Cyt-b5"/>
    <property type="match status" value="1"/>
</dbReference>
<dbReference type="InterPro" id="IPR036400">
    <property type="entry name" value="Cyt_B5-like_heme/steroid_sf"/>
</dbReference>
<dbReference type="CDD" id="cd03506">
    <property type="entry name" value="Delta6-FADS-like"/>
    <property type="match status" value="1"/>
</dbReference>
<dbReference type="SMART" id="SM01117">
    <property type="entry name" value="Cyt-b5"/>
    <property type="match status" value="1"/>
</dbReference>
<dbReference type="PANTHER" id="PTHR19353:SF30">
    <property type="entry name" value="DELTA 8-(E)-SPHINGOLIPID DESATURASE"/>
    <property type="match status" value="1"/>
</dbReference>
<dbReference type="GO" id="GO:0016717">
    <property type="term" value="F:oxidoreductase activity, acting on paired donors, with oxidation of a pair of donors resulting in the reduction of molecular oxygen to two molecules of water"/>
    <property type="evidence" value="ECO:0007669"/>
    <property type="project" value="TreeGrafter"/>
</dbReference>
<gene>
    <name evidence="19" type="ORF">OC842_003829</name>
</gene>
<keyword evidence="11 17" id="KW-1133">Transmembrane helix</keyword>
<evidence type="ECO:0000256" key="6">
    <source>
        <dbReference type="ARBA" id="ARBA00016939"/>
    </source>
</evidence>
<protein>
    <recommendedName>
        <fullName evidence="6">Delta 8-(E)-sphingolipid desaturase</fullName>
        <ecNumber evidence="5">1.14.19.18</ecNumber>
    </recommendedName>
</protein>
<evidence type="ECO:0000256" key="9">
    <source>
        <dbReference type="ARBA" id="ARBA00022723"/>
    </source>
</evidence>
<dbReference type="AlphaFoldDB" id="A0AAN6JJU3"/>
<evidence type="ECO:0000256" key="13">
    <source>
        <dbReference type="ARBA" id="ARBA00023004"/>
    </source>
</evidence>
<sequence length="790" mass="85418">MGRTSGPALVAGTHALTPAADGLRLRNGKAAGAVGALAAADVASAASSLHGIAASSGTGQDLSPLARKTLLDSIPSALANAVRPILDFKPIVTRAQLRALIASNPQIPSSSSQNGSSAAGGGVLILFNRLILNPSDFLPLHPGGELALLHFVGRDAQDEIEAYHSDAALRQMASWVVGILDEADWLGPTRDGKECTAADADELERGGYVPLVPPVQLGYRAGVLEAPHAQAAALVHLPAPLSYRRPKHFPLPPVMLEPPPPPAGSGLDPARERAMSQAYRALHKRIAKDGWYVLRPAGYARECTRYAILGAVAAYFYLYGMERPSVGQAQSPLLLFLSSIFLGLFWHQLTFTAHDAGHHGITHSPLIDRLIGVTIADLIGGLSIGWWCDNHDVHHLVTNHPEHDPDIQHMPFFAISGRFVDPDAVTDGEQTQDDDNATKRPQVTFVPEGLWSSYYRRILAFDAPARVFLKYQHQLYYVVMSLGRFNLYANSYGFLAKRAWKLAFPGKSGGALGGEDASASIWAAQAGSQDALADLGEADAAMVSKLLHPRQRRSNSSSNLATPARKRSGAKLFHLIIELSCLVVFWTWFGAGVIGSIRGWGWRVMYVLVSHIVTSPLHVQIVLSHFAQSSVDLGLFESFPSRQLRTTMDVLCPPSLDFLHGGLHMQVTHHLFPRIPRHNLRPVRDRYVRAFADEWGATQQQDGRTTSLYSEYTFGDGNRRVLGVLAEVARQVRVLGQVAEAQAKGTLHHHEPSTSHSHSHATTFASEAGKAEARGGRRSGSSSGTDSDDA</sequence>
<dbReference type="InterPro" id="IPR018506">
    <property type="entry name" value="Cyt_B5_heme-BS"/>
</dbReference>
<feature type="transmembrane region" description="Helical" evidence="17">
    <location>
        <begin position="600"/>
        <end position="619"/>
    </location>
</feature>